<dbReference type="Gene3D" id="3.40.630.30">
    <property type="match status" value="1"/>
</dbReference>
<gene>
    <name evidence="2" type="ORF">BDW59DRAFT_147888</name>
</gene>
<sequence>MSGTDESDVIVLPKRGGREAHNTPAQRAPTACKIPHEHFSKTQEPLPESAGSKVVRNTDERRVSQVSVQFSEDVHKGVAIPSDHELKEPTTTTEKENRRETAAEELARLRKEIVFNAHRGRFDDSPTASPEELTRCRDGPGTDRQSEAYHEIATLRLVSQDGIGDESYVGYSLVFTEAAQDADPEVLKADLESQMKLSRELYKKSPTAFPIRQDDEALILSPVPTEKHKKMLAKVRKSLAGIKSESTSDSKEKQPVQMLEKSWSDPIIVDWEYCPRCIDNEKPYRVWFQGWLESTIERKCVMDIFHQAFFNGTAHADGETSMFMLDMRNYVTQLGPTDKKARLHAHETAAGYCYNILLQNGKAEEAEEHRKRMERQRRVEYRHYEPLRSPSSPRANIYLRPVDINKDVPELRSIYNWYAQKSVSSPNTVSLDAGQVRQQIEICLNARLPFIVAVDRRSASNKHGGRILGYACAREFDGLHLASQFTAEMELYVRDGNMNQGIGKCLLDKLLEVCDSTYTPKGGYLFEATKDDRSAYYPGGRRKLARLIFTLCYVDCTEISGHKRVKKWLQEHAEFEEQGLLRGVRVKNNKL</sequence>
<protein>
    <recommendedName>
        <fullName evidence="4">N-acetyltransferase domain-containing protein</fullName>
    </recommendedName>
</protein>
<keyword evidence="3" id="KW-1185">Reference proteome</keyword>
<evidence type="ECO:0000256" key="1">
    <source>
        <dbReference type="SAM" id="MobiDB-lite"/>
    </source>
</evidence>
<feature type="region of interest" description="Disordered" evidence="1">
    <location>
        <begin position="74"/>
        <end position="100"/>
    </location>
</feature>
<dbReference type="Proteomes" id="UP001610335">
    <property type="component" value="Unassembled WGS sequence"/>
</dbReference>
<organism evidence="2 3">
    <name type="scientific">Aspergillus cavernicola</name>
    <dbReference type="NCBI Taxonomy" id="176166"/>
    <lineage>
        <taxon>Eukaryota</taxon>
        <taxon>Fungi</taxon>
        <taxon>Dikarya</taxon>
        <taxon>Ascomycota</taxon>
        <taxon>Pezizomycotina</taxon>
        <taxon>Eurotiomycetes</taxon>
        <taxon>Eurotiomycetidae</taxon>
        <taxon>Eurotiales</taxon>
        <taxon>Aspergillaceae</taxon>
        <taxon>Aspergillus</taxon>
        <taxon>Aspergillus subgen. Nidulantes</taxon>
    </lineage>
</organism>
<dbReference type="SUPFAM" id="SSF55729">
    <property type="entry name" value="Acyl-CoA N-acyltransferases (Nat)"/>
    <property type="match status" value="1"/>
</dbReference>
<name>A0ABR4I8Q2_9EURO</name>
<evidence type="ECO:0000313" key="2">
    <source>
        <dbReference type="EMBL" id="KAL2824137.1"/>
    </source>
</evidence>
<feature type="region of interest" description="Disordered" evidence="1">
    <location>
        <begin position="120"/>
        <end position="144"/>
    </location>
</feature>
<proteinExistence type="predicted"/>
<evidence type="ECO:0008006" key="4">
    <source>
        <dbReference type="Google" id="ProtNLM"/>
    </source>
</evidence>
<evidence type="ECO:0000313" key="3">
    <source>
        <dbReference type="Proteomes" id="UP001610335"/>
    </source>
</evidence>
<accession>A0ABR4I8Q2</accession>
<dbReference type="InterPro" id="IPR016181">
    <property type="entry name" value="Acyl_CoA_acyltransferase"/>
</dbReference>
<feature type="region of interest" description="Disordered" evidence="1">
    <location>
        <begin position="1"/>
        <end position="60"/>
    </location>
</feature>
<dbReference type="EMBL" id="JBFXLS010000046">
    <property type="protein sequence ID" value="KAL2824137.1"/>
    <property type="molecule type" value="Genomic_DNA"/>
</dbReference>
<comment type="caution">
    <text evidence="2">The sequence shown here is derived from an EMBL/GenBank/DDBJ whole genome shotgun (WGS) entry which is preliminary data.</text>
</comment>
<reference evidence="2 3" key="1">
    <citation type="submission" date="2024-07" db="EMBL/GenBank/DDBJ databases">
        <title>Section-level genome sequencing and comparative genomics of Aspergillus sections Usti and Cavernicolus.</title>
        <authorList>
            <consortium name="Lawrence Berkeley National Laboratory"/>
            <person name="Nybo J.L."/>
            <person name="Vesth T.C."/>
            <person name="Theobald S."/>
            <person name="Frisvad J.C."/>
            <person name="Larsen T.O."/>
            <person name="Kjaerboelling I."/>
            <person name="Rothschild-Mancinelli K."/>
            <person name="Lyhne E.K."/>
            <person name="Kogle M.E."/>
            <person name="Barry K."/>
            <person name="Clum A."/>
            <person name="Na H."/>
            <person name="Ledsgaard L."/>
            <person name="Lin J."/>
            <person name="Lipzen A."/>
            <person name="Kuo A."/>
            <person name="Riley R."/>
            <person name="Mondo S."/>
            <person name="LaButti K."/>
            <person name="Haridas S."/>
            <person name="Pangalinan J."/>
            <person name="Salamov A.A."/>
            <person name="Simmons B.A."/>
            <person name="Magnuson J.K."/>
            <person name="Chen J."/>
            <person name="Drula E."/>
            <person name="Henrissat B."/>
            <person name="Wiebenga A."/>
            <person name="Lubbers R.J."/>
            <person name="Gomes A.C."/>
            <person name="Makela M.R."/>
            <person name="Stajich J."/>
            <person name="Grigoriev I.V."/>
            <person name="Mortensen U.H."/>
            <person name="De vries R.P."/>
            <person name="Baker S.E."/>
            <person name="Andersen M.R."/>
        </authorList>
    </citation>
    <scope>NUCLEOTIDE SEQUENCE [LARGE SCALE GENOMIC DNA]</scope>
    <source>
        <strain evidence="2 3">CBS 600.67</strain>
    </source>
</reference>
<feature type="compositionally biased region" description="Basic and acidic residues" evidence="1">
    <location>
        <begin position="132"/>
        <end position="144"/>
    </location>
</feature>